<dbReference type="InterPro" id="IPR018044">
    <property type="entry name" value="Peptidase_S11"/>
</dbReference>
<evidence type="ECO:0000259" key="13">
    <source>
        <dbReference type="SMART" id="SM00936"/>
    </source>
</evidence>
<comment type="catalytic activity">
    <reaction evidence="12">
        <text>Preferential cleavage: (Ac)2-L-Lys-D-Ala-|-D-Ala. Also transpeptidation of peptidyl-alanyl moieties that are N-acyl substituents of D-alanine.</text>
        <dbReference type="EC" id="3.4.16.4"/>
    </reaction>
</comment>
<dbReference type="InterPro" id="IPR012338">
    <property type="entry name" value="Beta-lactam/transpept-like"/>
</dbReference>
<evidence type="ECO:0000256" key="8">
    <source>
        <dbReference type="ARBA" id="ARBA00022801"/>
    </source>
</evidence>
<gene>
    <name evidence="14" type="ORF">METZ01_LOCUS228596</name>
</gene>
<comment type="similarity">
    <text evidence="3">Belongs to the peptidase S11 family.</text>
</comment>
<keyword evidence="5" id="KW-0121">Carboxypeptidase</keyword>
<dbReference type="SMART" id="SM00936">
    <property type="entry name" value="PBP5_C"/>
    <property type="match status" value="1"/>
</dbReference>
<evidence type="ECO:0000256" key="1">
    <source>
        <dbReference type="ARBA" id="ARBA00003217"/>
    </source>
</evidence>
<evidence type="ECO:0000256" key="12">
    <source>
        <dbReference type="ARBA" id="ARBA00034000"/>
    </source>
</evidence>
<keyword evidence="10" id="KW-0573">Peptidoglycan synthesis</keyword>
<proteinExistence type="inferred from homology"/>
<keyword evidence="6" id="KW-0645">Protease</keyword>
<keyword evidence="7" id="KW-0732">Signal</keyword>
<evidence type="ECO:0000256" key="7">
    <source>
        <dbReference type="ARBA" id="ARBA00022729"/>
    </source>
</evidence>
<dbReference type="GO" id="GO:0006508">
    <property type="term" value="P:proteolysis"/>
    <property type="evidence" value="ECO:0007669"/>
    <property type="project" value="UniProtKB-KW"/>
</dbReference>
<dbReference type="SUPFAM" id="SSF56601">
    <property type="entry name" value="beta-lactamase/transpeptidase-like"/>
    <property type="match status" value="1"/>
</dbReference>
<keyword evidence="9" id="KW-0133">Cell shape</keyword>
<feature type="domain" description="Peptidase S11 D-Ala-D-Ala carboxypeptidase A C-terminal" evidence="13">
    <location>
        <begin position="284"/>
        <end position="374"/>
    </location>
</feature>
<dbReference type="Gene3D" id="2.60.410.10">
    <property type="entry name" value="D-Ala-D-Ala carboxypeptidase, C-terminal domain"/>
    <property type="match status" value="1"/>
</dbReference>
<dbReference type="PANTHER" id="PTHR21581">
    <property type="entry name" value="D-ALANYL-D-ALANINE CARBOXYPEPTIDASE"/>
    <property type="match status" value="1"/>
</dbReference>
<organism evidence="14">
    <name type="scientific">marine metagenome</name>
    <dbReference type="NCBI Taxonomy" id="408172"/>
    <lineage>
        <taxon>unclassified sequences</taxon>
        <taxon>metagenomes</taxon>
        <taxon>ecological metagenomes</taxon>
    </lineage>
</organism>
<dbReference type="EC" id="3.4.16.4" evidence="4"/>
<keyword evidence="8" id="KW-0378">Hydrolase</keyword>
<dbReference type="GO" id="GO:0009252">
    <property type="term" value="P:peptidoglycan biosynthetic process"/>
    <property type="evidence" value="ECO:0007669"/>
    <property type="project" value="UniProtKB-UniPathway"/>
</dbReference>
<dbReference type="Gene3D" id="3.40.710.10">
    <property type="entry name" value="DD-peptidase/beta-lactamase superfamily"/>
    <property type="match status" value="1"/>
</dbReference>
<dbReference type="PANTHER" id="PTHR21581:SF6">
    <property type="entry name" value="TRAFFICKING PROTEIN PARTICLE COMPLEX SUBUNIT 12"/>
    <property type="match status" value="1"/>
</dbReference>
<evidence type="ECO:0000256" key="5">
    <source>
        <dbReference type="ARBA" id="ARBA00022645"/>
    </source>
</evidence>
<dbReference type="GO" id="GO:0009002">
    <property type="term" value="F:serine-type D-Ala-D-Ala carboxypeptidase activity"/>
    <property type="evidence" value="ECO:0007669"/>
    <property type="project" value="UniProtKB-EC"/>
</dbReference>
<dbReference type="UniPathway" id="UPA00219"/>
<comment type="pathway">
    <text evidence="2">Cell wall biogenesis; peptidoglycan biosynthesis.</text>
</comment>
<evidence type="ECO:0000256" key="11">
    <source>
        <dbReference type="ARBA" id="ARBA00023316"/>
    </source>
</evidence>
<keyword evidence="11" id="KW-0961">Cell wall biogenesis/degradation</keyword>
<dbReference type="InterPro" id="IPR001967">
    <property type="entry name" value="Peptidase_S11_N"/>
</dbReference>
<evidence type="ECO:0000256" key="6">
    <source>
        <dbReference type="ARBA" id="ARBA00022670"/>
    </source>
</evidence>
<dbReference type="AlphaFoldDB" id="A0A382GLH7"/>
<evidence type="ECO:0000256" key="10">
    <source>
        <dbReference type="ARBA" id="ARBA00022984"/>
    </source>
</evidence>
<protein>
    <recommendedName>
        <fullName evidence="4">serine-type D-Ala-D-Ala carboxypeptidase</fullName>
        <ecNumber evidence="4">3.4.16.4</ecNumber>
    </recommendedName>
</protein>
<dbReference type="Pfam" id="PF00768">
    <property type="entry name" value="Peptidase_S11"/>
    <property type="match status" value="1"/>
</dbReference>
<dbReference type="EMBL" id="UINC01056105">
    <property type="protein sequence ID" value="SVB75742.1"/>
    <property type="molecule type" value="Genomic_DNA"/>
</dbReference>
<evidence type="ECO:0000256" key="2">
    <source>
        <dbReference type="ARBA" id="ARBA00004752"/>
    </source>
</evidence>
<name>A0A382GLH7_9ZZZZ</name>
<dbReference type="InterPro" id="IPR012907">
    <property type="entry name" value="Peptidase_S11_C"/>
</dbReference>
<dbReference type="InterPro" id="IPR037167">
    <property type="entry name" value="Peptidase_S11_C_sf"/>
</dbReference>
<evidence type="ECO:0000313" key="14">
    <source>
        <dbReference type="EMBL" id="SVB75742.1"/>
    </source>
</evidence>
<dbReference type="GO" id="GO:0008360">
    <property type="term" value="P:regulation of cell shape"/>
    <property type="evidence" value="ECO:0007669"/>
    <property type="project" value="UniProtKB-KW"/>
</dbReference>
<dbReference type="InterPro" id="IPR015956">
    <property type="entry name" value="Peniciliin-bd_prot_C_sf"/>
</dbReference>
<evidence type="ECO:0000256" key="3">
    <source>
        <dbReference type="ARBA" id="ARBA00007164"/>
    </source>
</evidence>
<reference evidence="14" key="1">
    <citation type="submission" date="2018-05" db="EMBL/GenBank/DDBJ databases">
        <authorList>
            <person name="Lanie J.A."/>
            <person name="Ng W.-L."/>
            <person name="Kazmierczak K.M."/>
            <person name="Andrzejewski T.M."/>
            <person name="Davidsen T.M."/>
            <person name="Wayne K.J."/>
            <person name="Tettelin H."/>
            <person name="Glass J.I."/>
            <person name="Rusch D."/>
            <person name="Podicherti R."/>
            <person name="Tsui H.-C.T."/>
            <person name="Winkler M.E."/>
        </authorList>
    </citation>
    <scope>NUCLEOTIDE SEQUENCE</scope>
</reference>
<dbReference type="SUPFAM" id="SSF69189">
    <property type="entry name" value="Penicillin-binding protein associated domain"/>
    <property type="match status" value="1"/>
</dbReference>
<evidence type="ECO:0000256" key="4">
    <source>
        <dbReference type="ARBA" id="ARBA00012448"/>
    </source>
</evidence>
<dbReference type="PRINTS" id="PR00725">
    <property type="entry name" value="DADACBPTASE1"/>
</dbReference>
<accession>A0A382GLH7</accession>
<evidence type="ECO:0000256" key="9">
    <source>
        <dbReference type="ARBA" id="ARBA00022960"/>
    </source>
</evidence>
<dbReference type="Pfam" id="PF07943">
    <property type="entry name" value="PBP5_C"/>
    <property type="match status" value="1"/>
</dbReference>
<dbReference type="GO" id="GO:0071555">
    <property type="term" value="P:cell wall organization"/>
    <property type="evidence" value="ECO:0007669"/>
    <property type="project" value="UniProtKB-KW"/>
</dbReference>
<sequence>MGNRRRYLSFIVQLVLLFVPICGSAFDSDISESARSSIPPPRTDATSWLLTDVGTGMIIAAENADKRVEPASLTKLMTAFLVFREIARGNVKLEEEVIVSEKAWQTGGSRMFIEPGDRVSVENLLLGLIVQSGNDSAVALAEHLAGSEAGFADLMNQTSVEIGLKNTHFVNSTGLPHPDHFSTARDLSRLTRAIILEQPVHYAYYAIPAFTWNGITQKNRNPLLDRDENVDGVKTGYTKSAGYCLIGSADRSGTRLIATVIGASSERDRANLVYALLKYGFAAYESHHLYGDDTVIVTVRIFKGKTDSAPAGISQGIDLLLAKGLGKELEAKVQLVEPLVAPIEKGREVGTLTLQLKGEPLLSRPLVSLESVPSGSWFSGLADSVRLWLR</sequence>
<comment type="function">
    <text evidence="1">Removes C-terminal D-alanyl residues from sugar-peptide cell wall precursors.</text>
</comment>